<dbReference type="SUPFAM" id="SSF51735">
    <property type="entry name" value="NAD(P)-binding Rossmann-fold domains"/>
    <property type="match status" value="1"/>
</dbReference>
<name>A0A5J9WMH9_9POAL</name>
<comment type="caution">
    <text evidence="1">The sequence shown here is derived from an EMBL/GenBank/DDBJ whole genome shotgun (WGS) entry which is preliminary data.</text>
</comment>
<evidence type="ECO:0000313" key="2">
    <source>
        <dbReference type="Proteomes" id="UP000324897"/>
    </source>
</evidence>
<feature type="non-terminal residue" evidence="1">
    <location>
        <position position="1"/>
    </location>
</feature>
<keyword evidence="2" id="KW-1185">Reference proteome</keyword>
<dbReference type="PANTHER" id="PTHR43544">
    <property type="entry name" value="SHORT-CHAIN DEHYDROGENASE/REDUCTASE"/>
    <property type="match status" value="1"/>
</dbReference>
<dbReference type="PANTHER" id="PTHR43544:SF12">
    <property type="entry name" value="NAD(P)-BINDING ROSSMANN-FOLD SUPERFAMILY PROTEIN"/>
    <property type="match status" value="1"/>
</dbReference>
<dbReference type="InterPro" id="IPR036291">
    <property type="entry name" value="NAD(P)-bd_dom_sf"/>
</dbReference>
<dbReference type="AlphaFoldDB" id="A0A5J9WMH9"/>
<dbReference type="InterPro" id="IPR051468">
    <property type="entry name" value="Fungal_SecMetab_SDRs"/>
</dbReference>
<dbReference type="GO" id="GO:0005737">
    <property type="term" value="C:cytoplasm"/>
    <property type="evidence" value="ECO:0007669"/>
    <property type="project" value="TreeGrafter"/>
</dbReference>
<dbReference type="GO" id="GO:0016491">
    <property type="term" value="F:oxidoreductase activity"/>
    <property type="evidence" value="ECO:0007669"/>
    <property type="project" value="TreeGrafter"/>
</dbReference>
<proteinExistence type="predicted"/>
<evidence type="ECO:0000313" key="1">
    <source>
        <dbReference type="EMBL" id="TVU49155.1"/>
    </source>
</evidence>
<dbReference type="Proteomes" id="UP000324897">
    <property type="component" value="Chromosome 6"/>
</dbReference>
<dbReference type="OrthoDB" id="5296at2759"/>
<reference evidence="1 2" key="1">
    <citation type="journal article" date="2019" name="Sci. Rep.">
        <title>A high-quality genome of Eragrostis curvula grass provides insights into Poaceae evolution and supports new strategies to enhance forage quality.</title>
        <authorList>
            <person name="Carballo J."/>
            <person name="Santos B.A.C.M."/>
            <person name="Zappacosta D."/>
            <person name="Garbus I."/>
            <person name="Selva J.P."/>
            <person name="Gallo C.A."/>
            <person name="Diaz A."/>
            <person name="Albertini E."/>
            <person name="Caccamo M."/>
            <person name="Echenique V."/>
        </authorList>
    </citation>
    <scope>NUCLEOTIDE SEQUENCE [LARGE SCALE GENOMIC DNA]</scope>
    <source>
        <strain evidence="2">cv. Victoria</strain>
        <tissue evidence="1">Leaf</tissue>
    </source>
</reference>
<protein>
    <submittedName>
        <fullName evidence="1">Uncharacterized protein</fullName>
    </submittedName>
</protein>
<gene>
    <name evidence="1" type="ORF">EJB05_00449</name>
</gene>
<accession>A0A5J9WMH9</accession>
<organism evidence="1 2">
    <name type="scientific">Eragrostis curvula</name>
    <name type="common">weeping love grass</name>
    <dbReference type="NCBI Taxonomy" id="38414"/>
    <lineage>
        <taxon>Eukaryota</taxon>
        <taxon>Viridiplantae</taxon>
        <taxon>Streptophyta</taxon>
        <taxon>Embryophyta</taxon>
        <taxon>Tracheophyta</taxon>
        <taxon>Spermatophyta</taxon>
        <taxon>Magnoliopsida</taxon>
        <taxon>Liliopsida</taxon>
        <taxon>Poales</taxon>
        <taxon>Poaceae</taxon>
        <taxon>PACMAD clade</taxon>
        <taxon>Chloridoideae</taxon>
        <taxon>Eragrostideae</taxon>
        <taxon>Eragrostidinae</taxon>
        <taxon>Eragrostis</taxon>
    </lineage>
</organism>
<dbReference type="Gramene" id="TVU49155">
    <property type="protein sequence ID" value="TVU49155"/>
    <property type="gene ID" value="EJB05_00449"/>
</dbReference>
<dbReference type="EMBL" id="RWGY01000002">
    <property type="protein sequence ID" value="TVU49155.1"/>
    <property type="molecule type" value="Genomic_DNA"/>
</dbReference>
<sequence length="210" mass="23128">AATATIGETHGSLDLLINASGILSIPNLCLDHASKFCFTETTFSQVQKSSLLLAYEVNAVGPILVIKHMWPLLKIGGRSETRRGFSLVTNMSARVSSIGDRRFGRLALIQSFQNSVESIIIDLIPRLLGLYHAVAKTISVEFGTKDNIACILLHLGTVNTDLSRPFQTNVPKGKLFKREFSAQKLLFVIDNAKKSDNGKFLAWEGQEIPW</sequence>
<dbReference type="Gene3D" id="3.40.50.720">
    <property type="entry name" value="NAD(P)-binding Rossmann-like Domain"/>
    <property type="match status" value="1"/>
</dbReference>